<dbReference type="Proteomes" id="UP000077271">
    <property type="component" value="Unassembled WGS sequence"/>
</dbReference>
<dbReference type="RefSeq" id="WP_018394867.1">
    <property type="nucleotide sequence ID" value="NZ_LQWZ01000033.1"/>
</dbReference>
<keyword evidence="1" id="KW-0812">Transmembrane</keyword>
<gene>
    <name evidence="2" type="ORF">AWH48_07425</name>
</gene>
<dbReference type="EMBL" id="LQWZ01000033">
    <property type="protein sequence ID" value="OAH54423.1"/>
    <property type="molecule type" value="Genomic_DNA"/>
</dbReference>
<evidence type="ECO:0000313" key="3">
    <source>
        <dbReference type="Proteomes" id="UP000077271"/>
    </source>
</evidence>
<feature type="transmembrane region" description="Helical" evidence="1">
    <location>
        <begin position="6"/>
        <end position="24"/>
    </location>
</feature>
<keyword evidence="1" id="KW-0472">Membrane</keyword>
<protein>
    <recommendedName>
        <fullName evidence="4">Stage II sporulation protein R</fullName>
    </recommendedName>
</protein>
<sequence>MKTLTMILYLYGLSAAASFMMYFAPADQMAGGIPDESIRIRVIADNNSEAEQERKEIVHQAIAKEINNWARTAVSAEESRIMVEKNLDEIEKIANAAAGAKQTVHVTFGQEDFPLKQYGRFFYPPGTYESLVVTIGDGKGANWWCVLYPALCFPEEQKEKTELKWAFVDLWGKLKK</sequence>
<proteinExistence type="predicted"/>
<reference evidence="2 3" key="1">
    <citation type="submission" date="2016-01" db="EMBL/GenBank/DDBJ databases">
        <title>Investigation of taxonomic status of Bacillus aminovorans.</title>
        <authorList>
            <person name="Verma A."/>
            <person name="Pal Y."/>
            <person name="Krishnamurthi S."/>
        </authorList>
    </citation>
    <scope>NUCLEOTIDE SEQUENCE [LARGE SCALE GENOMIC DNA]</scope>
    <source>
        <strain evidence="2 3">DSM 4337</strain>
    </source>
</reference>
<evidence type="ECO:0000256" key="1">
    <source>
        <dbReference type="SAM" id="Phobius"/>
    </source>
</evidence>
<name>A0A177KM27_9BACI</name>
<organism evidence="2 3">
    <name type="scientific">Domibacillus aminovorans</name>
    <dbReference type="NCBI Taxonomy" id="29332"/>
    <lineage>
        <taxon>Bacteria</taxon>
        <taxon>Bacillati</taxon>
        <taxon>Bacillota</taxon>
        <taxon>Bacilli</taxon>
        <taxon>Bacillales</taxon>
        <taxon>Bacillaceae</taxon>
        <taxon>Domibacillus</taxon>
    </lineage>
</organism>
<dbReference type="InterPro" id="IPR014202">
    <property type="entry name" value="Spore_II_R"/>
</dbReference>
<dbReference type="Pfam" id="PF09551">
    <property type="entry name" value="Spore_II_R"/>
    <property type="match status" value="1"/>
</dbReference>
<evidence type="ECO:0000313" key="2">
    <source>
        <dbReference type="EMBL" id="OAH54423.1"/>
    </source>
</evidence>
<dbReference type="AlphaFoldDB" id="A0A177KM27"/>
<dbReference type="OrthoDB" id="9793324at2"/>
<accession>A0A177KM27</accession>
<comment type="caution">
    <text evidence="2">The sequence shown here is derived from an EMBL/GenBank/DDBJ whole genome shotgun (WGS) entry which is preliminary data.</text>
</comment>
<evidence type="ECO:0008006" key="4">
    <source>
        <dbReference type="Google" id="ProtNLM"/>
    </source>
</evidence>
<keyword evidence="1" id="KW-1133">Transmembrane helix</keyword>